<protein>
    <submittedName>
        <fullName evidence="1">Uncharacterized protein</fullName>
    </submittedName>
</protein>
<dbReference type="EMBL" id="JAPDRQ010000167">
    <property type="protein sequence ID" value="KAJ9653098.1"/>
    <property type="molecule type" value="Genomic_DNA"/>
</dbReference>
<evidence type="ECO:0000313" key="2">
    <source>
        <dbReference type="Proteomes" id="UP001172386"/>
    </source>
</evidence>
<dbReference type="Proteomes" id="UP001172386">
    <property type="component" value="Unassembled WGS sequence"/>
</dbReference>
<name>A0ACC2ZZF1_9EURO</name>
<reference evidence="1" key="1">
    <citation type="submission" date="2022-10" db="EMBL/GenBank/DDBJ databases">
        <title>Culturing micro-colonial fungi from biological soil crusts in the Mojave desert and describing Neophaeococcomyces mojavensis, and introducing the new genera and species Taxawa tesnikishii.</title>
        <authorList>
            <person name="Kurbessoian T."/>
            <person name="Stajich J.E."/>
        </authorList>
    </citation>
    <scope>NUCLEOTIDE SEQUENCE</scope>
    <source>
        <strain evidence="1">JES_112</strain>
    </source>
</reference>
<organism evidence="1 2">
    <name type="scientific">Neophaeococcomyces mojaviensis</name>
    <dbReference type="NCBI Taxonomy" id="3383035"/>
    <lineage>
        <taxon>Eukaryota</taxon>
        <taxon>Fungi</taxon>
        <taxon>Dikarya</taxon>
        <taxon>Ascomycota</taxon>
        <taxon>Pezizomycotina</taxon>
        <taxon>Eurotiomycetes</taxon>
        <taxon>Chaetothyriomycetidae</taxon>
        <taxon>Chaetothyriales</taxon>
        <taxon>Chaetothyriales incertae sedis</taxon>
        <taxon>Neophaeococcomyces</taxon>
    </lineage>
</organism>
<gene>
    <name evidence="1" type="ORF">H2198_007673</name>
</gene>
<evidence type="ECO:0000313" key="1">
    <source>
        <dbReference type="EMBL" id="KAJ9653098.1"/>
    </source>
</evidence>
<keyword evidence="2" id="KW-1185">Reference proteome</keyword>
<comment type="caution">
    <text evidence="1">The sequence shown here is derived from an EMBL/GenBank/DDBJ whole genome shotgun (WGS) entry which is preliminary data.</text>
</comment>
<sequence length="544" mass="60046">MEHQYQTPMSHSQIQFYQYRPESDNRHNAVFTPLPAEQPVYHQQMMAYPPAHYTAPQYWQPPQMHRGHFTPQRVMTPNGSPPLTLSVPAHKMMMEYPGRMDQIRYFNSPSPPTPCLSACPSTASSPPASSVQPTPTHSHHGYFSIPIEHFKEDLQAQSFTLQDSWEETTQVHIFPDPADAKILSGCTSPALSPATPCSQTSSAPVAEFVNLRDLTSGSFSPPAIVASTTVCPPLPTLSAEDEEHKLAFGGVTTPVAETEVATSFTVENPSFESSFCSEFDSEDEFSFVNFGENEVDYNGGKRIKLSVQEEDFDIDSFGSFDEDDCAHVGLPSPPSSLFDDACCHKSHTKTMSQNSIDFTSHHDAHVTSHSDGQQTSTEAATQSNQSSSNANETSSTQEGQHSSSSAPTNRRGRKQSLTEDPSKTFVCNLCSRRFRRQEHLKRHYRSLHTQDKPFECNECGKKFSRSDNLAQHARTHGSGAIVMGVLENGELRPSMPYDEEMGQILFNAAQRAADAPSSSGSSSDSSSSESKRGMKKRKRDDVSV</sequence>
<proteinExistence type="predicted"/>
<accession>A0ACC2ZZF1</accession>